<comment type="caution">
    <text evidence="1">The sequence shown here is derived from an EMBL/GenBank/DDBJ whole genome shotgun (WGS) entry which is preliminary data.</text>
</comment>
<dbReference type="Proteomes" id="UP000824120">
    <property type="component" value="Chromosome 8"/>
</dbReference>
<name>A0A9J5XNN0_SOLCO</name>
<evidence type="ECO:0000313" key="1">
    <source>
        <dbReference type="EMBL" id="KAG5589095.1"/>
    </source>
</evidence>
<evidence type="ECO:0000313" key="2">
    <source>
        <dbReference type="Proteomes" id="UP000824120"/>
    </source>
</evidence>
<keyword evidence="2" id="KW-1185">Reference proteome</keyword>
<dbReference type="AlphaFoldDB" id="A0A9J5XNN0"/>
<organism evidence="1 2">
    <name type="scientific">Solanum commersonii</name>
    <name type="common">Commerson's wild potato</name>
    <name type="synonym">Commerson's nightshade</name>
    <dbReference type="NCBI Taxonomy" id="4109"/>
    <lineage>
        <taxon>Eukaryota</taxon>
        <taxon>Viridiplantae</taxon>
        <taxon>Streptophyta</taxon>
        <taxon>Embryophyta</taxon>
        <taxon>Tracheophyta</taxon>
        <taxon>Spermatophyta</taxon>
        <taxon>Magnoliopsida</taxon>
        <taxon>eudicotyledons</taxon>
        <taxon>Gunneridae</taxon>
        <taxon>Pentapetalae</taxon>
        <taxon>asterids</taxon>
        <taxon>lamiids</taxon>
        <taxon>Solanales</taxon>
        <taxon>Solanaceae</taxon>
        <taxon>Solanoideae</taxon>
        <taxon>Solaneae</taxon>
        <taxon>Solanum</taxon>
    </lineage>
</organism>
<gene>
    <name evidence="1" type="ORF">H5410_039609</name>
</gene>
<dbReference type="EMBL" id="JACXVP010000008">
    <property type="protein sequence ID" value="KAG5589095.1"/>
    <property type="molecule type" value="Genomic_DNA"/>
</dbReference>
<accession>A0A9J5XNN0</accession>
<protein>
    <submittedName>
        <fullName evidence="1">Uncharacterized protein</fullName>
    </submittedName>
</protein>
<sequence>MSTSHKAHCLILPLSTTRSYQPAPILQTFTIQTLYDPLLPWAVEVAKNFGLTSAAFFTQKLQWIIFIIMYIKIKLPPTQNDEKY</sequence>
<proteinExistence type="predicted"/>
<reference evidence="1 2" key="1">
    <citation type="submission" date="2020-09" db="EMBL/GenBank/DDBJ databases">
        <title>De no assembly of potato wild relative species, Solanum commersonii.</title>
        <authorList>
            <person name="Cho K."/>
        </authorList>
    </citation>
    <scope>NUCLEOTIDE SEQUENCE [LARGE SCALE GENOMIC DNA]</scope>
    <source>
        <strain evidence="1">LZ3.2</strain>
        <tissue evidence="1">Leaf</tissue>
    </source>
</reference>